<keyword evidence="2" id="KW-1185">Reference proteome</keyword>
<dbReference type="Gene3D" id="3.40.33.10">
    <property type="entry name" value="CAP"/>
    <property type="match status" value="1"/>
</dbReference>
<evidence type="ECO:0000313" key="1">
    <source>
        <dbReference type="EMBL" id="KHJ98549.1"/>
    </source>
</evidence>
<gene>
    <name evidence="1" type="ORF">OESDEN_01462</name>
</gene>
<proteinExistence type="predicted"/>
<dbReference type="AlphaFoldDB" id="A0A0B1TMR6"/>
<dbReference type="EMBL" id="KN549299">
    <property type="protein sequence ID" value="KHJ98549.1"/>
    <property type="molecule type" value="Genomic_DNA"/>
</dbReference>
<evidence type="ECO:0000313" key="2">
    <source>
        <dbReference type="Proteomes" id="UP000053660"/>
    </source>
</evidence>
<dbReference type="OrthoDB" id="5874910at2759"/>
<organism evidence="1 2">
    <name type="scientific">Oesophagostomum dentatum</name>
    <name type="common">Nodular worm</name>
    <dbReference type="NCBI Taxonomy" id="61180"/>
    <lineage>
        <taxon>Eukaryota</taxon>
        <taxon>Metazoa</taxon>
        <taxon>Ecdysozoa</taxon>
        <taxon>Nematoda</taxon>
        <taxon>Chromadorea</taxon>
        <taxon>Rhabditida</taxon>
        <taxon>Rhabditina</taxon>
        <taxon>Rhabditomorpha</taxon>
        <taxon>Strongyloidea</taxon>
        <taxon>Strongylidae</taxon>
        <taxon>Oesophagostomum</taxon>
    </lineage>
</organism>
<name>A0A0B1TMR6_OESDE</name>
<protein>
    <submittedName>
        <fullName evidence="1">Uncharacterized protein</fullName>
    </submittedName>
</protein>
<accession>A0A0B1TMR6</accession>
<dbReference type="SUPFAM" id="SSF55797">
    <property type="entry name" value="PR-1-like"/>
    <property type="match status" value="1"/>
</dbReference>
<dbReference type="InterPro" id="IPR035940">
    <property type="entry name" value="CAP_sf"/>
</dbReference>
<dbReference type="Proteomes" id="UP000053660">
    <property type="component" value="Unassembled WGS sequence"/>
</dbReference>
<reference evidence="1 2" key="1">
    <citation type="submission" date="2014-03" db="EMBL/GenBank/DDBJ databases">
        <title>Draft genome of the hookworm Oesophagostomum dentatum.</title>
        <authorList>
            <person name="Mitreva M."/>
        </authorList>
    </citation>
    <scope>NUCLEOTIDE SEQUENCE [LARGE SCALE GENOMIC DNA]</scope>
    <source>
        <strain evidence="1 2">OD-Hann</strain>
    </source>
</reference>
<sequence length="155" mass="16804">MEKTAQDYIKSCNAPGGRLGPYIAVVSNFNGYAPLKEVVQFSLKMAWSSVDRNNIPDTNEHTVCALDNFAHMANSRATQLACTVNRCGSKMQLVCLYNAIGTIRGQPMWETGEPCSECIGKSSCENGLCVRPEEKPGLSCIHMTALLGISTIAKI</sequence>